<dbReference type="SMART" id="SM00450">
    <property type="entry name" value="RHOD"/>
    <property type="match status" value="2"/>
</dbReference>
<reference evidence="5 6" key="1">
    <citation type="journal article" date="2018" name="Sci. Rep.">
        <title>Genomic signatures of local adaptation to the degree of environmental predictability in rotifers.</title>
        <authorList>
            <person name="Franch-Gras L."/>
            <person name="Hahn C."/>
            <person name="Garcia-Roger E.M."/>
            <person name="Carmona M.J."/>
            <person name="Serra M."/>
            <person name="Gomez A."/>
        </authorList>
    </citation>
    <scope>NUCLEOTIDE SEQUENCE [LARGE SCALE GENOMIC DNA]</scope>
    <source>
        <strain evidence="5">HYR1</strain>
    </source>
</reference>
<accession>A0A3M7P8B0</accession>
<comment type="caution">
    <text evidence="5">The sequence shown here is derived from an EMBL/GenBank/DDBJ whole genome shotgun (WGS) entry which is preliminary data.</text>
</comment>
<gene>
    <name evidence="5" type="ORF">BpHYR1_028035</name>
</gene>
<dbReference type="InterPro" id="IPR045078">
    <property type="entry name" value="TST/MPST-like"/>
</dbReference>
<dbReference type="STRING" id="10195.A0A3M7P8B0"/>
<dbReference type="EMBL" id="REGN01012510">
    <property type="protein sequence ID" value="RMZ95209.1"/>
    <property type="molecule type" value="Genomic_DNA"/>
</dbReference>
<evidence type="ECO:0000256" key="2">
    <source>
        <dbReference type="ARBA" id="ARBA00022737"/>
    </source>
</evidence>
<evidence type="ECO:0000313" key="6">
    <source>
        <dbReference type="Proteomes" id="UP000276133"/>
    </source>
</evidence>
<keyword evidence="6" id="KW-1185">Reference proteome</keyword>
<dbReference type="CDD" id="cd01448">
    <property type="entry name" value="TST_Repeat_1"/>
    <property type="match status" value="1"/>
</dbReference>
<dbReference type="Gene3D" id="3.40.250.10">
    <property type="entry name" value="Rhodanese-like domain"/>
    <property type="match status" value="2"/>
</dbReference>
<feature type="domain" description="Rhodanese" evidence="4">
    <location>
        <begin position="167"/>
        <end position="267"/>
    </location>
</feature>
<dbReference type="AlphaFoldDB" id="A0A3M7P8B0"/>
<evidence type="ECO:0000256" key="3">
    <source>
        <dbReference type="SAM" id="MobiDB-lite"/>
    </source>
</evidence>
<dbReference type="GO" id="GO:0005739">
    <property type="term" value="C:mitochondrion"/>
    <property type="evidence" value="ECO:0007669"/>
    <property type="project" value="TreeGrafter"/>
</dbReference>
<dbReference type="PANTHER" id="PTHR11364:SF27">
    <property type="entry name" value="SULFURTRANSFERASE"/>
    <property type="match status" value="1"/>
</dbReference>
<dbReference type="Pfam" id="PF00581">
    <property type="entry name" value="Rhodanese"/>
    <property type="match status" value="2"/>
</dbReference>
<keyword evidence="2" id="KW-0677">Repeat</keyword>
<dbReference type="OrthoDB" id="270167at2759"/>
<feature type="domain" description="Rhodanese" evidence="4">
    <location>
        <begin position="37"/>
        <end position="137"/>
    </location>
</feature>
<feature type="region of interest" description="Disordered" evidence="3">
    <location>
        <begin position="267"/>
        <end position="288"/>
    </location>
</feature>
<name>A0A3M7P8B0_BRAPC</name>
<protein>
    <submittedName>
        <fullName evidence="5">3-mercaptopyruvate sulfurtransferase</fullName>
    </submittedName>
</protein>
<sequence length="288" mass="33369">MGNKLPTLIEPESLDILLREPGFDNKNRIIEVHFGTNTRPDYETSHIKNAQFFDTYSCFEPTKLFPRNWPEPNKFSEYLSSLGISNKHNVIIYDRSEYGFSFSSRVWLHLRAFGNERVSILNGGIKAWQNKNFQLTSEIKNFPRAEFKIKENKTLVKNYDDIVKCLNVGSTQLIDVRPVEEYNKGHPVLGESHLPSSKNFPFSHLFDENTVFKNAEINLNEPVIFYCNTSMSASIVTFAAFIIGHAKIPVYRGSWIEYSQRKEQEKNFSNIKRSTQFDQKWPSSGSKF</sequence>
<dbReference type="SUPFAM" id="SSF52821">
    <property type="entry name" value="Rhodanese/Cell cycle control phosphatase"/>
    <property type="match status" value="2"/>
</dbReference>
<evidence type="ECO:0000259" key="4">
    <source>
        <dbReference type="PROSITE" id="PS50206"/>
    </source>
</evidence>
<dbReference type="Proteomes" id="UP000276133">
    <property type="component" value="Unassembled WGS sequence"/>
</dbReference>
<proteinExistence type="predicted"/>
<keyword evidence="5" id="KW-0670">Pyruvate</keyword>
<keyword evidence="1 5" id="KW-0808">Transferase</keyword>
<dbReference type="InterPro" id="IPR036873">
    <property type="entry name" value="Rhodanese-like_dom_sf"/>
</dbReference>
<dbReference type="PANTHER" id="PTHR11364">
    <property type="entry name" value="THIOSULFATE SULFERTANSFERASE"/>
    <property type="match status" value="1"/>
</dbReference>
<dbReference type="GO" id="GO:0004792">
    <property type="term" value="F:thiosulfate-cyanide sulfurtransferase activity"/>
    <property type="evidence" value="ECO:0007669"/>
    <property type="project" value="TreeGrafter"/>
</dbReference>
<evidence type="ECO:0000256" key="1">
    <source>
        <dbReference type="ARBA" id="ARBA00022679"/>
    </source>
</evidence>
<dbReference type="InterPro" id="IPR001763">
    <property type="entry name" value="Rhodanese-like_dom"/>
</dbReference>
<organism evidence="5 6">
    <name type="scientific">Brachionus plicatilis</name>
    <name type="common">Marine rotifer</name>
    <name type="synonym">Brachionus muelleri</name>
    <dbReference type="NCBI Taxonomy" id="10195"/>
    <lineage>
        <taxon>Eukaryota</taxon>
        <taxon>Metazoa</taxon>
        <taxon>Spiralia</taxon>
        <taxon>Gnathifera</taxon>
        <taxon>Rotifera</taxon>
        <taxon>Eurotatoria</taxon>
        <taxon>Monogononta</taxon>
        <taxon>Pseudotrocha</taxon>
        <taxon>Ploima</taxon>
        <taxon>Brachionidae</taxon>
        <taxon>Brachionus</taxon>
    </lineage>
</organism>
<evidence type="ECO:0000313" key="5">
    <source>
        <dbReference type="EMBL" id="RMZ95209.1"/>
    </source>
</evidence>
<dbReference type="PROSITE" id="PS50206">
    <property type="entry name" value="RHODANESE_3"/>
    <property type="match status" value="2"/>
</dbReference>